<feature type="non-terminal residue" evidence="1">
    <location>
        <position position="1"/>
    </location>
</feature>
<evidence type="ECO:0000313" key="1">
    <source>
        <dbReference type="EMBL" id="GAG41332.1"/>
    </source>
</evidence>
<proteinExistence type="predicted"/>
<gene>
    <name evidence="1" type="ORF">S01H1_62481</name>
</gene>
<accession>X0Y1V0</accession>
<comment type="caution">
    <text evidence="1">The sequence shown here is derived from an EMBL/GenBank/DDBJ whole genome shotgun (WGS) entry which is preliminary data.</text>
</comment>
<dbReference type="AlphaFoldDB" id="X0Y1V0"/>
<dbReference type="EMBL" id="BARS01041039">
    <property type="protein sequence ID" value="GAG41332.1"/>
    <property type="molecule type" value="Genomic_DNA"/>
</dbReference>
<name>X0Y1V0_9ZZZZ</name>
<protein>
    <submittedName>
        <fullName evidence="1">Uncharacterized protein</fullName>
    </submittedName>
</protein>
<organism evidence="1">
    <name type="scientific">marine sediment metagenome</name>
    <dbReference type="NCBI Taxonomy" id="412755"/>
    <lineage>
        <taxon>unclassified sequences</taxon>
        <taxon>metagenomes</taxon>
        <taxon>ecological metagenomes</taxon>
    </lineage>
</organism>
<sequence length="70" mass="8066">KKETTEQAGGTSVYSYKMYDPDLENWYSAISVGDNTVTMSDQGRRQWEIDRGMWRKQQRFMGYAGQGGCN</sequence>
<reference evidence="1" key="1">
    <citation type="journal article" date="2014" name="Front. Microbiol.">
        <title>High frequency of phylogenetically diverse reductive dehalogenase-homologous genes in deep subseafloor sedimentary metagenomes.</title>
        <authorList>
            <person name="Kawai M."/>
            <person name="Futagami T."/>
            <person name="Toyoda A."/>
            <person name="Takaki Y."/>
            <person name="Nishi S."/>
            <person name="Hori S."/>
            <person name="Arai W."/>
            <person name="Tsubouchi T."/>
            <person name="Morono Y."/>
            <person name="Uchiyama I."/>
            <person name="Ito T."/>
            <person name="Fujiyama A."/>
            <person name="Inagaki F."/>
            <person name="Takami H."/>
        </authorList>
    </citation>
    <scope>NUCLEOTIDE SEQUENCE</scope>
    <source>
        <strain evidence="1">Expedition CK06-06</strain>
    </source>
</reference>